<proteinExistence type="inferred from homology"/>
<evidence type="ECO:0000256" key="9">
    <source>
        <dbReference type="PROSITE-ProRule" id="PRU00282"/>
    </source>
</evidence>
<keyword evidence="4 9" id="KW-0812">Transmembrane</keyword>
<dbReference type="GO" id="GO:0048250">
    <property type="term" value="P:iron import into the mitochondrion"/>
    <property type="evidence" value="ECO:0007669"/>
    <property type="project" value="TreeGrafter"/>
</dbReference>
<comment type="caution">
    <text evidence="11">The sequence shown here is derived from an EMBL/GenBank/DDBJ whole genome shotgun (WGS) entry which is preliminary data.</text>
</comment>
<dbReference type="SUPFAM" id="SSF103506">
    <property type="entry name" value="Mitochondrial carrier"/>
    <property type="match status" value="1"/>
</dbReference>
<evidence type="ECO:0000256" key="10">
    <source>
        <dbReference type="RuleBase" id="RU000488"/>
    </source>
</evidence>
<keyword evidence="12" id="KW-1185">Reference proteome</keyword>
<feature type="repeat" description="Solcar" evidence="9">
    <location>
        <begin position="209"/>
        <end position="297"/>
    </location>
</feature>
<comment type="similarity">
    <text evidence="2 10">Belongs to the mitochondrial carrier (TC 2.A.29) family.</text>
</comment>
<name>A0AAV8UZS2_9RHOD</name>
<evidence type="ECO:0000256" key="2">
    <source>
        <dbReference type="ARBA" id="ARBA00006375"/>
    </source>
</evidence>
<organism evidence="11 12">
    <name type="scientific">Rhodosorus marinus</name>
    <dbReference type="NCBI Taxonomy" id="101924"/>
    <lineage>
        <taxon>Eukaryota</taxon>
        <taxon>Rhodophyta</taxon>
        <taxon>Stylonematophyceae</taxon>
        <taxon>Stylonematales</taxon>
        <taxon>Stylonemataceae</taxon>
        <taxon>Rhodosorus</taxon>
    </lineage>
</organism>
<dbReference type="InterPro" id="IPR002067">
    <property type="entry name" value="MCP"/>
</dbReference>
<dbReference type="GO" id="GO:0031966">
    <property type="term" value="C:mitochondrial membrane"/>
    <property type="evidence" value="ECO:0007669"/>
    <property type="project" value="UniProtKB-SubCell"/>
</dbReference>
<evidence type="ECO:0000256" key="6">
    <source>
        <dbReference type="ARBA" id="ARBA00022989"/>
    </source>
</evidence>
<evidence type="ECO:0000256" key="7">
    <source>
        <dbReference type="ARBA" id="ARBA00023128"/>
    </source>
</evidence>
<keyword evidence="6" id="KW-1133">Transmembrane helix</keyword>
<comment type="subcellular location">
    <subcellularLocation>
        <location evidence="1">Mitochondrion membrane</location>
        <topology evidence="1">Multi-pass membrane protein</topology>
    </subcellularLocation>
</comment>
<keyword evidence="7" id="KW-0496">Mitochondrion</keyword>
<feature type="repeat" description="Solcar" evidence="9">
    <location>
        <begin position="16"/>
        <end position="104"/>
    </location>
</feature>
<evidence type="ECO:0008006" key="13">
    <source>
        <dbReference type="Google" id="ProtNLM"/>
    </source>
</evidence>
<keyword evidence="5" id="KW-0677">Repeat</keyword>
<evidence type="ECO:0000256" key="1">
    <source>
        <dbReference type="ARBA" id="ARBA00004225"/>
    </source>
</evidence>
<evidence type="ECO:0000313" key="11">
    <source>
        <dbReference type="EMBL" id="KAJ8906507.1"/>
    </source>
</evidence>
<evidence type="ECO:0000313" key="12">
    <source>
        <dbReference type="Proteomes" id="UP001157974"/>
    </source>
</evidence>
<dbReference type="PANTHER" id="PTHR45758:SF4">
    <property type="entry name" value="MITOFERRIN-1"/>
    <property type="match status" value="1"/>
</dbReference>
<feature type="repeat" description="Solcar" evidence="9">
    <location>
        <begin position="112"/>
        <end position="197"/>
    </location>
</feature>
<gene>
    <name evidence="11" type="ORF">NDN08_003000</name>
</gene>
<evidence type="ECO:0000256" key="3">
    <source>
        <dbReference type="ARBA" id="ARBA00022448"/>
    </source>
</evidence>
<dbReference type="PANTHER" id="PTHR45758">
    <property type="entry name" value="MITOFERRIN-1-RELATED"/>
    <property type="match status" value="1"/>
</dbReference>
<dbReference type="InterPro" id="IPR018108">
    <property type="entry name" value="MCP_transmembrane"/>
</dbReference>
<evidence type="ECO:0000256" key="4">
    <source>
        <dbReference type="ARBA" id="ARBA00022692"/>
    </source>
</evidence>
<evidence type="ECO:0000256" key="5">
    <source>
        <dbReference type="ARBA" id="ARBA00022737"/>
    </source>
</evidence>
<dbReference type="EMBL" id="JAMWBK010000003">
    <property type="protein sequence ID" value="KAJ8906507.1"/>
    <property type="molecule type" value="Genomic_DNA"/>
</dbReference>
<protein>
    <recommendedName>
        <fullName evidence="13">Mitochondrial carrier protein</fullName>
    </recommendedName>
</protein>
<dbReference type="Gene3D" id="1.50.40.10">
    <property type="entry name" value="Mitochondrial carrier domain"/>
    <property type="match status" value="2"/>
</dbReference>
<dbReference type="PROSITE" id="PS50920">
    <property type="entry name" value="SOLCAR"/>
    <property type="match status" value="3"/>
</dbReference>
<reference evidence="11 12" key="1">
    <citation type="journal article" date="2023" name="Nat. Commun.">
        <title>Origin of minicircular mitochondrial genomes in red algae.</title>
        <authorList>
            <person name="Lee Y."/>
            <person name="Cho C.H."/>
            <person name="Lee Y.M."/>
            <person name="Park S.I."/>
            <person name="Yang J.H."/>
            <person name="West J.A."/>
            <person name="Bhattacharya D."/>
            <person name="Yoon H.S."/>
        </authorList>
    </citation>
    <scope>NUCLEOTIDE SEQUENCE [LARGE SCALE GENOMIC DNA]</scope>
    <source>
        <strain evidence="11 12">CCMP1338</strain>
        <tissue evidence="11">Whole cell</tissue>
    </source>
</reference>
<keyword evidence="3 10" id="KW-0813">Transport</keyword>
<keyword evidence="8 9" id="KW-0472">Membrane</keyword>
<dbReference type="GO" id="GO:0015093">
    <property type="term" value="F:ferrous iron transmembrane transporter activity"/>
    <property type="evidence" value="ECO:0007669"/>
    <property type="project" value="TreeGrafter"/>
</dbReference>
<dbReference type="Pfam" id="PF00153">
    <property type="entry name" value="Mito_carr"/>
    <property type="match status" value="3"/>
</dbReference>
<dbReference type="Proteomes" id="UP001157974">
    <property type="component" value="Unassembled WGS sequence"/>
</dbReference>
<evidence type="ECO:0000256" key="8">
    <source>
        <dbReference type="ARBA" id="ARBA00023136"/>
    </source>
</evidence>
<dbReference type="InterPro" id="IPR023395">
    <property type="entry name" value="MCP_dom_sf"/>
</dbReference>
<dbReference type="PRINTS" id="PR00926">
    <property type="entry name" value="MITOCARRIER"/>
</dbReference>
<accession>A0AAV8UZS2</accession>
<dbReference type="AlphaFoldDB" id="A0AAV8UZS2"/>
<sequence>MEKKAPVFDIDDDEELSHGEHMLAGAMAGVLEHAIMHPVDTVKTRMQVYSGLLKSENQSAFRAARSIVEKEGVVRLWRGLPAVLVSAGPAHAVHFAAFEQFKQELRKVMGHQNPLATGAAGGLATMISEGIMVPLDVVKQRQQISSKKHARTISESVRYIYREHGLGAFYAGYRTSLLMAIPFTTVQYSVYEFAKGVILRRKGIGEQDFSAGSHCLAGAVAGGTASAVTTPLDVVKTRLQTQGEVGARRYRDLRHAMKTIYLEEGIRGLFRGVQPRVLFFTPAAAICWTTYELSKHTLGLYSEVVHTEDTISAPHT</sequence>